<evidence type="ECO:0000256" key="2">
    <source>
        <dbReference type="ARBA" id="ARBA00022475"/>
    </source>
</evidence>
<dbReference type="PANTHER" id="PTHR24230">
    <property type="entry name" value="G-PROTEIN COUPLED RECEPTOR"/>
    <property type="match status" value="1"/>
</dbReference>
<dbReference type="KEGG" id="bgt:106053953"/>
<evidence type="ECO:0000313" key="11">
    <source>
        <dbReference type="EnsemblMetazoa" id="BGLB031315-PA"/>
    </source>
</evidence>
<evidence type="ECO:0000256" key="7">
    <source>
        <dbReference type="ARBA" id="ARBA00023170"/>
    </source>
</evidence>
<dbReference type="InterPro" id="IPR019424">
    <property type="entry name" value="7TM_GPCR_Srsx"/>
</dbReference>
<dbReference type="RefSeq" id="XP_013065099.2">
    <property type="nucleotide sequence ID" value="XM_013209645.2"/>
</dbReference>
<dbReference type="GO" id="GO:0005886">
    <property type="term" value="C:plasma membrane"/>
    <property type="evidence" value="ECO:0007669"/>
    <property type="project" value="UniProtKB-SubCell"/>
</dbReference>
<dbReference type="PROSITE" id="PS50262">
    <property type="entry name" value="G_PROTEIN_RECEP_F1_2"/>
    <property type="match status" value="1"/>
</dbReference>
<feature type="transmembrane region" description="Helical" evidence="9">
    <location>
        <begin position="256"/>
        <end position="277"/>
    </location>
</feature>
<dbReference type="PANTHER" id="PTHR24230:SF75">
    <property type="entry name" value="RELAXIN FAMILY PEPTIDE RECEPTOR 3"/>
    <property type="match status" value="1"/>
</dbReference>
<feature type="transmembrane region" description="Helical" evidence="9">
    <location>
        <begin position="106"/>
        <end position="126"/>
    </location>
</feature>
<keyword evidence="5" id="KW-0297">G-protein coupled receptor</keyword>
<keyword evidence="8" id="KW-0807">Transducer</keyword>
<dbReference type="Proteomes" id="UP000076420">
    <property type="component" value="Unassembled WGS sequence"/>
</dbReference>
<dbReference type="VEuPathDB" id="VectorBase:BGLAX_046726"/>
<keyword evidence="3 9" id="KW-0812">Transmembrane</keyword>
<feature type="transmembrane region" description="Helical" evidence="9">
    <location>
        <begin position="190"/>
        <end position="210"/>
    </location>
</feature>
<keyword evidence="2" id="KW-1003">Cell membrane</keyword>
<evidence type="ECO:0000256" key="3">
    <source>
        <dbReference type="ARBA" id="ARBA00022692"/>
    </source>
</evidence>
<dbReference type="GO" id="GO:0008528">
    <property type="term" value="F:G protein-coupled peptide receptor activity"/>
    <property type="evidence" value="ECO:0007669"/>
    <property type="project" value="TreeGrafter"/>
</dbReference>
<reference evidence="11" key="1">
    <citation type="submission" date="2020-05" db="UniProtKB">
        <authorList>
            <consortium name="EnsemblMetazoa"/>
        </authorList>
    </citation>
    <scope>IDENTIFICATION</scope>
    <source>
        <strain evidence="11">BB02</strain>
    </source>
</reference>
<dbReference type="Pfam" id="PF10320">
    <property type="entry name" value="7TM_GPCR_Srsx"/>
    <property type="match status" value="1"/>
</dbReference>
<dbReference type="AlphaFoldDB" id="A0A2C9LHS3"/>
<gene>
    <name evidence="11" type="primary">106053953</name>
</gene>
<evidence type="ECO:0000256" key="1">
    <source>
        <dbReference type="ARBA" id="ARBA00004651"/>
    </source>
</evidence>
<dbReference type="STRING" id="6526.A0A2C9LHS3"/>
<organism evidence="11 12">
    <name type="scientific">Biomphalaria glabrata</name>
    <name type="common">Bloodfluke planorb</name>
    <name type="synonym">Freshwater snail</name>
    <dbReference type="NCBI Taxonomy" id="6526"/>
    <lineage>
        <taxon>Eukaryota</taxon>
        <taxon>Metazoa</taxon>
        <taxon>Spiralia</taxon>
        <taxon>Lophotrochozoa</taxon>
        <taxon>Mollusca</taxon>
        <taxon>Gastropoda</taxon>
        <taxon>Heterobranchia</taxon>
        <taxon>Euthyneura</taxon>
        <taxon>Panpulmonata</taxon>
        <taxon>Hygrophila</taxon>
        <taxon>Lymnaeoidea</taxon>
        <taxon>Planorbidae</taxon>
        <taxon>Biomphalaria</taxon>
    </lineage>
</organism>
<dbReference type="OrthoDB" id="6091610at2759"/>
<keyword evidence="6 9" id="KW-0472">Membrane</keyword>
<accession>A0A2C9LHS3</accession>
<dbReference type="VEuPathDB" id="VectorBase:BGLB031315"/>
<dbReference type="EnsemblMetazoa" id="BGLB031315-RA">
    <property type="protein sequence ID" value="BGLB031315-PA"/>
    <property type="gene ID" value="BGLB031315"/>
</dbReference>
<evidence type="ECO:0000256" key="4">
    <source>
        <dbReference type="ARBA" id="ARBA00022989"/>
    </source>
</evidence>
<evidence type="ECO:0000259" key="10">
    <source>
        <dbReference type="PROSITE" id="PS50262"/>
    </source>
</evidence>
<comment type="subcellular location">
    <subcellularLocation>
        <location evidence="1">Cell membrane</location>
        <topology evidence="1">Multi-pass membrane protein</topology>
    </subcellularLocation>
</comment>
<name>A0A2C9LHS3_BIOGL</name>
<sequence length="332" mass="37702">MDESRNTTVAKEVLISRELLLARDINQYYLFAVLAMGLPGNLLIVVTCQSIQPLSLSSLLVSVVAMFDTLAIVVKLTDNQLLLHRVNLDAFLCKTIAVFSKFFSTIAVWMLVMLCVQQCLAVYLPTKKSYFLSKSRSCILMTVISFAIFAALLVLYFVDTYSRFNVIHTCADENSMTYESLLVIESLHVIIPHMVITVLVFFLHCGLGHFSRNYCSIFMQQEKDAASASNEVHTDVENRVLKNRDDEITLVNLTRAAASMFLILSLGTCGYVILTILDHFEVMTLQRNPKWYLFAQVSNLMLDSTFCLKFLVYFLISGTFRKYFVSRFLCHG</sequence>
<feature type="transmembrane region" description="Helical" evidence="9">
    <location>
        <begin position="297"/>
        <end position="316"/>
    </location>
</feature>
<keyword evidence="4 9" id="KW-1133">Transmembrane helix</keyword>
<feature type="transmembrane region" description="Helical" evidence="9">
    <location>
        <begin position="54"/>
        <end position="74"/>
    </location>
</feature>
<feature type="transmembrane region" description="Helical" evidence="9">
    <location>
        <begin position="28"/>
        <end position="47"/>
    </location>
</feature>
<keyword evidence="7" id="KW-0675">Receptor</keyword>
<feature type="transmembrane region" description="Helical" evidence="9">
    <location>
        <begin position="138"/>
        <end position="158"/>
    </location>
</feature>
<evidence type="ECO:0000256" key="6">
    <source>
        <dbReference type="ARBA" id="ARBA00023136"/>
    </source>
</evidence>
<evidence type="ECO:0000256" key="9">
    <source>
        <dbReference type="SAM" id="Phobius"/>
    </source>
</evidence>
<dbReference type="Gene3D" id="1.20.1070.10">
    <property type="entry name" value="Rhodopsin 7-helix transmembrane proteins"/>
    <property type="match status" value="1"/>
</dbReference>
<dbReference type="RefSeq" id="XP_013065100.2">
    <property type="nucleotide sequence ID" value="XM_013209646.2"/>
</dbReference>
<evidence type="ECO:0000256" key="8">
    <source>
        <dbReference type="ARBA" id="ARBA00023224"/>
    </source>
</evidence>
<dbReference type="EnsemblMetazoa" id="BGLB031315-RB">
    <property type="protein sequence ID" value="BGLB031315-PB"/>
    <property type="gene ID" value="BGLB031315"/>
</dbReference>
<evidence type="ECO:0000313" key="12">
    <source>
        <dbReference type="Proteomes" id="UP000076420"/>
    </source>
</evidence>
<dbReference type="InterPro" id="IPR017452">
    <property type="entry name" value="GPCR_Rhodpsn_7TM"/>
</dbReference>
<feature type="domain" description="G-protein coupled receptors family 1 profile" evidence="10">
    <location>
        <begin position="40"/>
        <end position="313"/>
    </location>
</feature>
<protein>
    <recommendedName>
        <fullName evidence="10">G-protein coupled receptors family 1 profile domain-containing protein</fullName>
    </recommendedName>
</protein>
<dbReference type="SUPFAM" id="SSF81321">
    <property type="entry name" value="Family A G protein-coupled receptor-like"/>
    <property type="match status" value="1"/>
</dbReference>
<dbReference type="GO" id="GO:0007218">
    <property type="term" value="P:neuropeptide signaling pathway"/>
    <property type="evidence" value="ECO:0007669"/>
    <property type="project" value="TreeGrafter"/>
</dbReference>
<proteinExistence type="predicted"/>
<evidence type="ECO:0000256" key="5">
    <source>
        <dbReference type="ARBA" id="ARBA00023040"/>
    </source>
</evidence>